<sequence length="98" mass="10809">MGKFIPWIVHFNAHVSKYGKHGKVMEFVGENEIAPGSSLMRGKSVMIFDIRNISVKRFFKGKNEVCNLIGPKKTKSCSVVVSNTIEGGVEVVSPIKTL</sequence>
<evidence type="ECO:0000313" key="1">
    <source>
        <dbReference type="EMBL" id="KAK8601306.1"/>
    </source>
</evidence>
<keyword evidence="2" id="KW-1185">Reference proteome</keyword>
<protein>
    <submittedName>
        <fullName evidence="1">Uncharacterized protein</fullName>
    </submittedName>
</protein>
<accession>A0ABR2GFR5</accession>
<evidence type="ECO:0000313" key="2">
    <source>
        <dbReference type="Proteomes" id="UP001472677"/>
    </source>
</evidence>
<dbReference type="EMBL" id="JBBPBM010000001">
    <property type="protein sequence ID" value="KAK8601306.1"/>
    <property type="molecule type" value="Genomic_DNA"/>
</dbReference>
<proteinExistence type="predicted"/>
<comment type="caution">
    <text evidence="1">The sequence shown here is derived from an EMBL/GenBank/DDBJ whole genome shotgun (WGS) entry which is preliminary data.</text>
</comment>
<gene>
    <name evidence="1" type="ORF">V6N12_051143</name>
</gene>
<organism evidence="1 2">
    <name type="scientific">Hibiscus sabdariffa</name>
    <name type="common">roselle</name>
    <dbReference type="NCBI Taxonomy" id="183260"/>
    <lineage>
        <taxon>Eukaryota</taxon>
        <taxon>Viridiplantae</taxon>
        <taxon>Streptophyta</taxon>
        <taxon>Embryophyta</taxon>
        <taxon>Tracheophyta</taxon>
        <taxon>Spermatophyta</taxon>
        <taxon>Magnoliopsida</taxon>
        <taxon>eudicotyledons</taxon>
        <taxon>Gunneridae</taxon>
        <taxon>Pentapetalae</taxon>
        <taxon>rosids</taxon>
        <taxon>malvids</taxon>
        <taxon>Malvales</taxon>
        <taxon>Malvaceae</taxon>
        <taxon>Malvoideae</taxon>
        <taxon>Hibiscus</taxon>
    </lineage>
</organism>
<dbReference type="Proteomes" id="UP001472677">
    <property type="component" value="Unassembled WGS sequence"/>
</dbReference>
<reference evidence="1 2" key="1">
    <citation type="journal article" date="2024" name="G3 (Bethesda)">
        <title>Genome assembly of Hibiscus sabdariffa L. provides insights into metabolisms of medicinal natural products.</title>
        <authorList>
            <person name="Kim T."/>
        </authorList>
    </citation>
    <scope>NUCLEOTIDE SEQUENCE [LARGE SCALE GENOMIC DNA]</scope>
    <source>
        <strain evidence="1">TK-2024</strain>
        <tissue evidence="1">Old leaves</tissue>
    </source>
</reference>
<name>A0ABR2GFR5_9ROSI</name>